<evidence type="ECO:0000256" key="4">
    <source>
        <dbReference type="ARBA" id="ARBA00022576"/>
    </source>
</evidence>
<dbReference type="SUPFAM" id="SSF53383">
    <property type="entry name" value="PLP-dependent transferases"/>
    <property type="match status" value="1"/>
</dbReference>
<dbReference type="OrthoDB" id="2020362at2759"/>
<gene>
    <name evidence="7" type="ORF">CFOL_v3_32500</name>
</gene>
<sequence length="391" mass="43974">MGGYDNNKPSLSPANNSKTTDSVLNLEFGDPTMYGEYWRQHGDKGTVVISGCDSMSYFTDMGNLCWFLEPELANSIKRLHCIVGNAVTEDRHIVVGSGSTQLYNALLYAFSSPDEPEPISVVCAAPYYSAYADVTDCVRSGLYKWAGDAYTFEKDGPYIEVVTTPNNPDGSIREAVVNRSHGKVIHDLAYYWPQHTPITHPADYDNMLFTFSKTTGHAGSRIGWAFVKDKEVARKMIEFIMINSIGVSKESQLRAAKIFEAVCDSCQNSGSENFFEYGQRLMGGRWEKLRQVLKNSEILSLPEYPLVYCNFSGKIMETKPAFAWLECNDSDCASFLMEHKIKGRGGRRFGVDSKYARFSLVGEEKEFDNFLERLSGIHGKKHHIKIHADRQ</sequence>
<dbReference type="Proteomes" id="UP000187406">
    <property type="component" value="Unassembled WGS sequence"/>
</dbReference>
<dbReference type="InterPro" id="IPR015422">
    <property type="entry name" value="PyrdxlP-dep_Trfase_small"/>
</dbReference>
<name>A0A1Q3D9D2_CEPFO</name>
<comment type="subunit">
    <text evidence="3">Homodimer.</text>
</comment>
<dbReference type="GO" id="GO:0006520">
    <property type="term" value="P:amino acid metabolic process"/>
    <property type="evidence" value="ECO:0007669"/>
    <property type="project" value="TreeGrafter"/>
</dbReference>
<dbReference type="InterPro" id="IPR050478">
    <property type="entry name" value="Ethylene_sulfur-biosynth"/>
</dbReference>
<dbReference type="GO" id="GO:0008483">
    <property type="term" value="F:transaminase activity"/>
    <property type="evidence" value="ECO:0007669"/>
    <property type="project" value="UniProtKB-KW"/>
</dbReference>
<keyword evidence="4" id="KW-0032">Aminotransferase</keyword>
<dbReference type="STRING" id="3775.A0A1Q3D9D2"/>
<accession>A0A1Q3D9D2</accession>
<comment type="caution">
    <text evidence="7">The sequence shown here is derived from an EMBL/GenBank/DDBJ whole genome shotgun (WGS) entry which is preliminary data.</text>
</comment>
<dbReference type="EMBL" id="BDDD01005237">
    <property type="protein sequence ID" value="GAV89080.1"/>
    <property type="molecule type" value="Genomic_DNA"/>
</dbReference>
<protein>
    <submittedName>
        <fullName evidence="7">Alliinase_C domain-containing protein</fullName>
    </submittedName>
</protein>
<reference evidence="8" key="1">
    <citation type="submission" date="2016-04" db="EMBL/GenBank/DDBJ databases">
        <title>Cephalotus genome sequencing.</title>
        <authorList>
            <person name="Fukushima K."/>
            <person name="Hasebe M."/>
            <person name="Fang X."/>
        </authorList>
    </citation>
    <scope>NUCLEOTIDE SEQUENCE [LARGE SCALE GENOMIC DNA]</scope>
    <source>
        <strain evidence="8">cv. St1</strain>
    </source>
</reference>
<comment type="cofactor">
    <cofactor evidence="1">
        <name>pyridoxal 5'-phosphate</name>
        <dbReference type="ChEBI" id="CHEBI:597326"/>
    </cofactor>
</comment>
<dbReference type="AlphaFoldDB" id="A0A1Q3D9D2"/>
<evidence type="ECO:0000313" key="8">
    <source>
        <dbReference type="Proteomes" id="UP000187406"/>
    </source>
</evidence>
<evidence type="ECO:0000256" key="5">
    <source>
        <dbReference type="ARBA" id="ARBA00022898"/>
    </source>
</evidence>
<dbReference type="PANTHER" id="PTHR43795">
    <property type="entry name" value="BIFUNCTIONAL ASPARTATE AMINOTRANSFERASE AND GLUTAMATE/ASPARTATE-PREPHENATE AMINOTRANSFERASE-RELATED"/>
    <property type="match status" value="1"/>
</dbReference>
<dbReference type="InterPro" id="IPR006948">
    <property type="entry name" value="Alliinase_C"/>
</dbReference>
<evidence type="ECO:0000256" key="2">
    <source>
        <dbReference type="ARBA" id="ARBA00006312"/>
    </source>
</evidence>
<evidence type="ECO:0000313" key="7">
    <source>
        <dbReference type="EMBL" id="GAV89080.1"/>
    </source>
</evidence>
<organism evidence="7 8">
    <name type="scientific">Cephalotus follicularis</name>
    <name type="common">Albany pitcher plant</name>
    <dbReference type="NCBI Taxonomy" id="3775"/>
    <lineage>
        <taxon>Eukaryota</taxon>
        <taxon>Viridiplantae</taxon>
        <taxon>Streptophyta</taxon>
        <taxon>Embryophyta</taxon>
        <taxon>Tracheophyta</taxon>
        <taxon>Spermatophyta</taxon>
        <taxon>Magnoliopsida</taxon>
        <taxon>eudicotyledons</taxon>
        <taxon>Gunneridae</taxon>
        <taxon>Pentapetalae</taxon>
        <taxon>rosids</taxon>
        <taxon>fabids</taxon>
        <taxon>Oxalidales</taxon>
        <taxon>Cephalotaceae</taxon>
        <taxon>Cephalotus</taxon>
    </lineage>
</organism>
<dbReference type="GO" id="GO:0016846">
    <property type="term" value="F:carbon-sulfur lyase activity"/>
    <property type="evidence" value="ECO:0007669"/>
    <property type="project" value="InterPro"/>
</dbReference>
<dbReference type="PANTHER" id="PTHR43795:SF15">
    <property type="entry name" value="TRYPTOPHAN AMINOTRANSFERASE-RELATED PROTEIN 1"/>
    <property type="match status" value="1"/>
</dbReference>
<dbReference type="InParanoid" id="A0A1Q3D9D2"/>
<dbReference type="InterPro" id="IPR015421">
    <property type="entry name" value="PyrdxlP-dep_Trfase_major"/>
</dbReference>
<dbReference type="Gene3D" id="3.90.1150.10">
    <property type="entry name" value="Aspartate Aminotransferase, domain 1"/>
    <property type="match status" value="1"/>
</dbReference>
<keyword evidence="5" id="KW-0663">Pyridoxal phosphate</keyword>
<dbReference type="Gene3D" id="3.40.640.10">
    <property type="entry name" value="Type I PLP-dependent aspartate aminotransferase-like (Major domain)"/>
    <property type="match status" value="1"/>
</dbReference>
<comment type="similarity">
    <text evidence="2">Belongs to the alliinase family.</text>
</comment>
<dbReference type="Gene3D" id="2.10.25.30">
    <property type="entry name" value="EGF-like, alliinase"/>
    <property type="match status" value="1"/>
</dbReference>
<evidence type="ECO:0000256" key="1">
    <source>
        <dbReference type="ARBA" id="ARBA00001933"/>
    </source>
</evidence>
<evidence type="ECO:0000256" key="3">
    <source>
        <dbReference type="ARBA" id="ARBA00011738"/>
    </source>
</evidence>
<feature type="domain" description="Alliinase C-terminal" evidence="6">
    <location>
        <begin position="25"/>
        <end position="376"/>
    </location>
</feature>
<keyword evidence="8" id="KW-1185">Reference proteome</keyword>
<dbReference type="Pfam" id="PF04864">
    <property type="entry name" value="Alliinase_C"/>
    <property type="match status" value="1"/>
</dbReference>
<keyword evidence="4" id="KW-0808">Transferase</keyword>
<dbReference type="CDD" id="cd00609">
    <property type="entry name" value="AAT_like"/>
    <property type="match status" value="1"/>
</dbReference>
<evidence type="ECO:0000259" key="6">
    <source>
        <dbReference type="Pfam" id="PF04864"/>
    </source>
</evidence>
<proteinExistence type="inferred from homology"/>
<dbReference type="InterPro" id="IPR015424">
    <property type="entry name" value="PyrdxlP-dep_Trfase"/>
</dbReference>
<dbReference type="InterPro" id="IPR037029">
    <property type="entry name" value="Alliinase_N_sf"/>
</dbReference>